<comment type="caution">
    <text evidence="3">The sequence shown here is derived from an EMBL/GenBank/DDBJ whole genome shotgun (WGS) entry which is preliminary data.</text>
</comment>
<evidence type="ECO:0000256" key="1">
    <source>
        <dbReference type="SAM" id="Phobius"/>
    </source>
</evidence>
<dbReference type="Proteomes" id="UP001221302">
    <property type="component" value="Unassembled WGS sequence"/>
</dbReference>
<feature type="transmembrane region" description="Helical" evidence="1">
    <location>
        <begin position="7"/>
        <end position="26"/>
    </location>
</feature>
<reference evidence="3" key="1">
    <citation type="submission" date="2023-03" db="EMBL/GenBank/DDBJ databases">
        <title>Stygiobacter electus gen. nov., sp. nov., facultatively anaerobic thermotolerant bacterium of the class Ignavibacteria from a well of Yessentuki mineral water deposit.</title>
        <authorList>
            <person name="Podosokorskaya O.A."/>
            <person name="Elcheninov A.G."/>
            <person name="Petrova N.F."/>
            <person name="Zavarzina D.G."/>
            <person name="Kublanov I.V."/>
            <person name="Merkel A.Y."/>
        </authorList>
    </citation>
    <scope>NUCLEOTIDE SEQUENCE</scope>
    <source>
        <strain evidence="3">09-Me</strain>
    </source>
</reference>
<dbReference type="RefSeq" id="WP_321536962.1">
    <property type="nucleotide sequence ID" value="NZ_JARGDL010000030.1"/>
</dbReference>
<dbReference type="Pfam" id="PF07853">
    <property type="entry name" value="DUF1648"/>
    <property type="match status" value="1"/>
</dbReference>
<gene>
    <name evidence="3" type="ORF">P0M35_13580</name>
</gene>
<proteinExistence type="predicted"/>
<feature type="domain" description="DUF1648" evidence="2">
    <location>
        <begin position="13"/>
        <end position="55"/>
    </location>
</feature>
<keyword evidence="1" id="KW-1133">Transmembrane helix</keyword>
<evidence type="ECO:0000259" key="2">
    <source>
        <dbReference type="Pfam" id="PF07853"/>
    </source>
</evidence>
<feature type="transmembrane region" description="Helical" evidence="1">
    <location>
        <begin position="105"/>
        <end position="126"/>
    </location>
</feature>
<accession>A0AAE3P2H7</accession>
<dbReference type="PANTHER" id="PTHR37810:SF5">
    <property type="entry name" value="IMMUNITY PROTEIN SDPI"/>
    <property type="match status" value="1"/>
</dbReference>
<keyword evidence="4" id="KW-1185">Reference proteome</keyword>
<dbReference type="EMBL" id="JARGDL010000030">
    <property type="protein sequence ID" value="MDF1613189.1"/>
    <property type="molecule type" value="Genomic_DNA"/>
</dbReference>
<keyword evidence="1" id="KW-0472">Membrane</keyword>
<dbReference type="InterPro" id="IPR012867">
    <property type="entry name" value="DUF1648"/>
</dbReference>
<dbReference type="GO" id="GO:0009636">
    <property type="term" value="P:response to toxic substance"/>
    <property type="evidence" value="ECO:0007669"/>
    <property type="project" value="TreeGrafter"/>
</dbReference>
<protein>
    <submittedName>
        <fullName evidence="3">DUF1648 domain-containing protein</fullName>
    </submittedName>
</protein>
<keyword evidence="1" id="KW-0812">Transmembrane</keyword>
<feature type="transmembrane region" description="Helical" evidence="1">
    <location>
        <begin position="138"/>
        <end position="162"/>
    </location>
</feature>
<evidence type="ECO:0000313" key="3">
    <source>
        <dbReference type="EMBL" id="MDF1613189.1"/>
    </source>
</evidence>
<organism evidence="3 4">
    <name type="scientific">Stygiobacter electus</name>
    <dbReference type="NCBI Taxonomy" id="3032292"/>
    <lineage>
        <taxon>Bacteria</taxon>
        <taxon>Pseudomonadati</taxon>
        <taxon>Ignavibacteriota</taxon>
        <taxon>Ignavibacteria</taxon>
        <taxon>Ignavibacteriales</taxon>
        <taxon>Melioribacteraceae</taxon>
        <taxon>Stygiobacter</taxon>
    </lineage>
</organism>
<evidence type="ECO:0000313" key="4">
    <source>
        <dbReference type="Proteomes" id="UP001221302"/>
    </source>
</evidence>
<dbReference type="PANTHER" id="PTHR37810">
    <property type="entry name" value="IMMUNITY PROTEIN SDPI"/>
    <property type="match status" value="1"/>
</dbReference>
<dbReference type="AlphaFoldDB" id="A0AAE3P2H7"/>
<sequence length="172" mass="20250">MFNEKLAKSLFLIVLLISLLIPIYFYEQLPERIASHFNFRNEADGWMNKSSYLFLHYGLIFFFVAIFSGLGYLMPRFPASLINIPNKNYWLNDKRKNFTFTAIRALLFYLNSLCLLLFIVIDYLVYKANISGTNKLWSFSWFIIVAFLIATGYLTIKLIIFFNNKENQTGEE</sequence>
<feature type="transmembrane region" description="Helical" evidence="1">
    <location>
        <begin position="54"/>
        <end position="74"/>
    </location>
</feature>
<name>A0AAE3P2H7_9BACT</name>